<keyword evidence="2" id="KW-1185">Reference proteome</keyword>
<comment type="caution">
    <text evidence="1">The sequence shown here is derived from an EMBL/GenBank/DDBJ whole genome shotgun (WGS) entry which is preliminary data.</text>
</comment>
<gene>
    <name evidence="1" type="ORF">V6N11_003303</name>
</gene>
<accession>A0ABR2SD13</accession>
<reference evidence="1 2" key="1">
    <citation type="journal article" date="2024" name="G3 (Bethesda)">
        <title>Genome assembly of Hibiscus sabdariffa L. provides insights into metabolisms of medicinal natural products.</title>
        <authorList>
            <person name="Kim T."/>
        </authorList>
    </citation>
    <scope>NUCLEOTIDE SEQUENCE [LARGE SCALE GENOMIC DNA]</scope>
    <source>
        <strain evidence="1">TK-2024</strain>
        <tissue evidence="1">Old leaves</tissue>
    </source>
</reference>
<sequence length="83" mass="9180">MTIAQVKSDPWPVHFTIGAVKDGLFLQPPTGLYQIASEACADIEVEYLSFANHKVADLLAKHSPLPGKDMQLFPTPPLHQQRI</sequence>
<dbReference type="Proteomes" id="UP001396334">
    <property type="component" value="Unassembled WGS sequence"/>
</dbReference>
<name>A0ABR2SD13_9ROSI</name>
<dbReference type="EMBL" id="JBBPBN010000015">
    <property type="protein sequence ID" value="KAK9023072.1"/>
    <property type="molecule type" value="Genomic_DNA"/>
</dbReference>
<organism evidence="1 2">
    <name type="scientific">Hibiscus sabdariffa</name>
    <name type="common">roselle</name>
    <dbReference type="NCBI Taxonomy" id="183260"/>
    <lineage>
        <taxon>Eukaryota</taxon>
        <taxon>Viridiplantae</taxon>
        <taxon>Streptophyta</taxon>
        <taxon>Embryophyta</taxon>
        <taxon>Tracheophyta</taxon>
        <taxon>Spermatophyta</taxon>
        <taxon>Magnoliopsida</taxon>
        <taxon>eudicotyledons</taxon>
        <taxon>Gunneridae</taxon>
        <taxon>Pentapetalae</taxon>
        <taxon>rosids</taxon>
        <taxon>malvids</taxon>
        <taxon>Malvales</taxon>
        <taxon>Malvaceae</taxon>
        <taxon>Malvoideae</taxon>
        <taxon>Hibiscus</taxon>
    </lineage>
</organism>
<protein>
    <submittedName>
        <fullName evidence="1">Uncharacterized protein</fullName>
    </submittedName>
</protein>
<evidence type="ECO:0000313" key="1">
    <source>
        <dbReference type="EMBL" id="KAK9023072.1"/>
    </source>
</evidence>
<evidence type="ECO:0000313" key="2">
    <source>
        <dbReference type="Proteomes" id="UP001396334"/>
    </source>
</evidence>
<proteinExistence type="predicted"/>